<evidence type="ECO:0000313" key="4">
    <source>
        <dbReference type="EMBL" id="MBA8925790.1"/>
    </source>
</evidence>
<keyword evidence="1" id="KW-0732">Signal</keyword>
<feature type="domain" description="Peptidase S1" evidence="3">
    <location>
        <begin position="75"/>
        <end position="254"/>
    </location>
</feature>
<accession>A0ABR6BFY1</accession>
<gene>
    <name evidence="4" type="ORF">BC739_002989</name>
</gene>
<protein>
    <submittedName>
        <fullName evidence="4">V8-like Glu-specific endopeptidase</fullName>
    </submittedName>
</protein>
<dbReference type="PROSITE" id="PS00134">
    <property type="entry name" value="TRYPSIN_HIS"/>
    <property type="match status" value="1"/>
</dbReference>
<evidence type="ECO:0000256" key="1">
    <source>
        <dbReference type="ARBA" id="ARBA00022729"/>
    </source>
</evidence>
<organism evidence="4 5">
    <name type="scientific">Kutzneria viridogrisea</name>
    <dbReference type="NCBI Taxonomy" id="47990"/>
    <lineage>
        <taxon>Bacteria</taxon>
        <taxon>Bacillati</taxon>
        <taxon>Actinomycetota</taxon>
        <taxon>Actinomycetes</taxon>
        <taxon>Pseudonocardiales</taxon>
        <taxon>Pseudonocardiaceae</taxon>
        <taxon>Kutzneria</taxon>
    </lineage>
</organism>
<dbReference type="InterPro" id="IPR018114">
    <property type="entry name" value="TRYPSIN_HIS"/>
</dbReference>
<dbReference type="EMBL" id="JACJID010000002">
    <property type="protein sequence ID" value="MBA8925790.1"/>
    <property type="molecule type" value="Genomic_DNA"/>
</dbReference>
<dbReference type="Gene3D" id="2.40.10.10">
    <property type="entry name" value="Trypsin-like serine proteases"/>
    <property type="match status" value="2"/>
</dbReference>
<evidence type="ECO:0000259" key="3">
    <source>
        <dbReference type="Pfam" id="PF00089"/>
    </source>
</evidence>
<sequence length="274" mass="28589">MTAVTVLAGSFFLVSDAAGGTDPSQGVHQVSEAEANESADQWDASRTVSPTSVPAAVPNGLNPVVGALFSVDANGDNSHFCSGSVVHSPAGNLVVTAAHCLHDGAGGRYNTKITFVPGYHDGQAPFGVWEPVRMVVAQGWLSSSDPDLDVGFMTVREVGGSRQVEDVTGANLFDANHQLPTDVQVSGYPDESDRQLSCRESAVRFSSYQMRFSCPGYTDGTSGSPWVTNRDATSGLGTVIGVIGGHDGGGDTADVSYSTYFDEDIAKLYELATA</sequence>
<reference evidence="4 5" key="1">
    <citation type="submission" date="2020-08" db="EMBL/GenBank/DDBJ databases">
        <title>Genomic Encyclopedia of Archaeal and Bacterial Type Strains, Phase II (KMG-II): from individual species to whole genera.</title>
        <authorList>
            <person name="Goeker M."/>
        </authorList>
    </citation>
    <scope>NUCLEOTIDE SEQUENCE [LARGE SCALE GENOMIC DNA]</scope>
    <source>
        <strain evidence="4 5">DSM 43850</strain>
    </source>
</reference>
<dbReference type="InterPro" id="IPR050966">
    <property type="entry name" value="Glutamyl_endopeptidase"/>
</dbReference>
<feature type="region of interest" description="Disordered" evidence="2">
    <location>
        <begin position="20"/>
        <end position="53"/>
    </location>
</feature>
<dbReference type="InterPro" id="IPR043504">
    <property type="entry name" value="Peptidase_S1_PA_chymotrypsin"/>
</dbReference>
<comment type="caution">
    <text evidence="4">The sequence shown here is derived from an EMBL/GenBank/DDBJ whole genome shotgun (WGS) entry which is preliminary data.</text>
</comment>
<evidence type="ECO:0000256" key="2">
    <source>
        <dbReference type="SAM" id="MobiDB-lite"/>
    </source>
</evidence>
<dbReference type="InterPro" id="IPR001254">
    <property type="entry name" value="Trypsin_dom"/>
</dbReference>
<name>A0ABR6BFY1_9PSEU</name>
<proteinExistence type="predicted"/>
<dbReference type="SUPFAM" id="SSF50494">
    <property type="entry name" value="Trypsin-like serine proteases"/>
    <property type="match status" value="1"/>
</dbReference>
<dbReference type="Proteomes" id="UP000517916">
    <property type="component" value="Unassembled WGS sequence"/>
</dbReference>
<keyword evidence="5" id="KW-1185">Reference proteome</keyword>
<dbReference type="Pfam" id="PF00089">
    <property type="entry name" value="Trypsin"/>
    <property type="match status" value="1"/>
</dbReference>
<evidence type="ECO:0000313" key="5">
    <source>
        <dbReference type="Proteomes" id="UP000517916"/>
    </source>
</evidence>
<dbReference type="InterPro" id="IPR009003">
    <property type="entry name" value="Peptidase_S1_PA"/>
</dbReference>
<dbReference type="PANTHER" id="PTHR15462">
    <property type="entry name" value="SERINE PROTEASE"/>
    <property type="match status" value="1"/>
</dbReference>